<dbReference type="PANTHER" id="PTHR38166:SF1">
    <property type="entry name" value="C2H2-TYPE DOMAIN-CONTAINING PROTEIN"/>
    <property type="match status" value="1"/>
</dbReference>
<reference evidence="4 5" key="1">
    <citation type="submission" date="2020-03" db="EMBL/GenBank/DDBJ databases">
        <title>Draft Genome Sequence of Cudoniella acicularis.</title>
        <authorList>
            <person name="Buettner E."/>
            <person name="Kellner H."/>
        </authorList>
    </citation>
    <scope>NUCLEOTIDE SEQUENCE [LARGE SCALE GENOMIC DNA]</scope>
    <source>
        <strain evidence="4 5">DSM 108380</strain>
    </source>
</reference>
<feature type="region of interest" description="Disordered" evidence="2">
    <location>
        <begin position="255"/>
        <end position="277"/>
    </location>
</feature>
<feature type="domain" description="Zn(2)-C6 fungal-type" evidence="3">
    <location>
        <begin position="206"/>
        <end position="235"/>
    </location>
</feature>
<feature type="compositionally biased region" description="Polar residues" evidence="2">
    <location>
        <begin position="311"/>
        <end position="328"/>
    </location>
</feature>
<dbReference type="Pfam" id="PF00172">
    <property type="entry name" value="Zn_clus"/>
    <property type="match status" value="1"/>
</dbReference>
<feature type="compositionally biased region" description="Acidic residues" evidence="2">
    <location>
        <begin position="332"/>
        <end position="342"/>
    </location>
</feature>
<feature type="region of interest" description="Disordered" evidence="2">
    <location>
        <begin position="301"/>
        <end position="355"/>
    </location>
</feature>
<evidence type="ECO:0000313" key="4">
    <source>
        <dbReference type="EMBL" id="KAF4624622.1"/>
    </source>
</evidence>
<comment type="caution">
    <text evidence="4">The sequence shown here is derived from an EMBL/GenBank/DDBJ whole genome shotgun (WGS) entry which is preliminary data.</text>
</comment>
<dbReference type="SUPFAM" id="SSF57701">
    <property type="entry name" value="Zn2/Cys6 DNA-binding domain"/>
    <property type="match status" value="1"/>
</dbReference>
<feature type="compositionally biased region" description="Low complexity" evidence="2">
    <location>
        <begin position="146"/>
        <end position="164"/>
    </location>
</feature>
<name>A0A8H4RAG7_9HELO</name>
<evidence type="ECO:0000256" key="2">
    <source>
        <dbReference type="SAM" id="MobiDB-lite"/>
    </source>
</evidence>
<evidence type="ECO:0000256" key="1">
    <source>
        <dbReference type="ARBA" id="ARBA00023242"/>
    </source>
</evidence>
<proteinExistence type="predicted"/>
<evidence type="ECO:0000259" key="3">
    <source>
        <dbReference type="PROSITE" id="PS50048"/>
    </source>
</evidence>
<gene>
    <name evidence="4" type="ORF">G7Y89_g13549</name>
</gene>
<dbReference type="OrthoDB" id="5382659at2759"/>
<feature type="compositionally biased region" description="Basic and acidic residues" evidence="2">
    <location>
        <begin position="423"/>
        <end position="434"/>
    </location>
</feature>
<dbReference type="AlphaFoldDB" id="A0A8H4RAG7"/>
<organism evidence="4 5">
    <name type="scientific">Cudoniella acicularis</name>
    <dbReference type="NCBI Taxonomy" id="354080"/>
    <lineage>
        <taxon>Eukaryota</taxon>
        <taxon>Fungi</taxon>
        <taxon>Dikarya</taxon>
        <taxon>Ascomycota</taxon>
        <taxon>Pezizomycotina</taxon>
        <taxon>Leotiomycetes</taxon>
        <taxon>Helotiales</taxon>
        <taxon>Tricladiaceae</taxon>
        <taxon>Cudoniella</taxon>
    </lineage>
</organism>
<dbReference type="PANTHER" id="PTHR38166">
    <property type="entry name" value="C2H2-TYPE DOMAIN-CONTAINING PROTEIN-RELATED"/>
    <property type="match status" value="1"/>
</dbReference>
<dbReference type="InterPro" id="IPR036864">
    <property type="entry name" value="Zn2-C6_fun-type_DNA-bd_sf"/>
</dbReference>
<evidence type="ECO:0000313" key="5">
    <source>
        <dbReference type="Proteomes" id="UP000566819"/>
    </source>
</evidence>
<dbReference type="Proteomes" id="UP000566819">
    <property type="component" value="Unassembled WGS sequence"/>
</dbReference>
<dbReference type="PROSITE" id="PS00463">
    <property type="entry name" value="ZN2_CY6_FUNGAL_1"/>
    <property type="match status" value="1"/>
</dbReference>
<keyword evidence="5" id="KW-1185">Reference proteome</keyword>
<sequence>MSRVSSANSEASRSSTNSSENTSYSSGAESPVPHKRLAWLTRDAAQKQELSSQAKRRHSLEPSQVNVYLECGRHRDEWLFGGFSVTSAIKKVLGGGRKDGEPSMTRRTTGDSQEGHESDYKGGSSSMINGNINATEAKFGLEFGKPSLSPSSDSSQRPASSQASYGFVSRQHPFSSLQGGFTLLDGNQQDSIYEMLEETLPAAKRACDACHRRKVKCDGINPCRNCSSAQLSCTYHAIPQGKPLPEKITLPRRLASGSATPSADLPISSLPNMPNTASYTEEQKLPQLLSMLDIAIPIHPSQESRELGRESPQSDGSLAENRSSDASNSTNSEDDTDWEDSDSNSAPSSPDFFLRNANLDMDSQSAAFASVQLSTAKAQLVDRLMEDFWSIFNQTWDHSLRRYGSTPESASNGSSPTPFRKNSSQERNGKRAREDEDDENRDGDNGRGSKRPAQLSDPPQAVRNTLRFACPFRKHDPRKYCVRDWARCALTPQPTISRVKGHLYKYHLIHQCQRCKHVFDSEQELDSHIEAKEGCESRTSGPVEGIPKKMKDQLRSRKKEYPGQTEAERWTQIYRILFPDESVPDDPYFEPVKDQEEEVPESPNATNLADYEAYLRRVLPRLVRRELEEAVNTDIQPIEEQLRSRIMNVIEGAQNQAFQSYRAIRNLSSDADSAQKEPFDSNFGAQDIGTCNISFGEVESQPRTVGIGNQRSTNFTYLPTSRTREGDGSIDSGYVSNPVGLDPSENPEMYGRSVFNAANPDTEDQDATALDDQNFSARLTETQVTSARGKERDMGTDMSNVNPLSGDDLSGFALTTSEGYLEGNTEWLEDGNIPMDFWDIPEGSWEQSL</sequence>
<feature type="region of interest" description="Disordered" evidence="2">
    <location>
        <begin position="782"/>
        <end position="804"/>
    </location>
</feature>
<feature type="compositionally biased region" description="Polar residues" evidence="2">
    <location>
        <begin position="406"/>
        <end position="422"/>
    </location>
</feature>
<accession>A0A8H4RAG7</accession>
<keyword evidence="1" id="KW-0539">Nucleus</keyword>
<feature type="region of interest" description="Disordered" evidence="2">
    <location>
        <begin position="403"/>
        <end position="462"/>
    </location>
</feature>
<dbReference type="GO" id="GO:0000981">
    <property type="term" value="F:DNA-binding transcription factor activity, RNA polymerase II-specific"/>
    <property type="evidence" value="ECO:0007669"/>
    <property type="project" value="InterPro"/>
</dbReference>
<dbReference type="GO" id="GO:0008270">
    <property type="term" value="F:zinc ion binding"/>
    <property type="evidence" value="ECO:0007669"/>
    <property type="project" value="InterPro"/>
</dbReference>
<dbReference type="Gene3D" id="4.10.240.10">
    <property type="entry name" value="Zn(2)-C6 fungal-type DNA-binding domain"/>
    <property type="match status" value="1"/>
</dbReference>
<feature type="region of interest" description="Disordered" evidence="2">
    <location>
        <begin position="93"/>
        <end position="129"/>
    </location>
</feature>
<dbReference type="CDD" id="cd00067">
    <property type="entry name" value="GAL4"/>
    <property type="match status" value="1"/>
</dbReference>
<feature type="region of interest" description="Disordered" evidence="2">
    <location>
        <begin position="1"/>
        <end position="36"/>
    </location>
</feature>
<feature type="compositionally biased region" description="Low complexity" evidence="2">
    <location>
        <begin position="1"/>
        <end position="30"/>
    </location>
</feature>
<dbReference type="EMBL" id="JAAMPI010001602">
    <property type="protein sequence ID" value="KAF4624622.1"/>
    <property type="molecule type" value="Genomic_DNA"/>
</dbReference>
<protein>
    <recommendedName>
        <fullName evidence="3">Zn(2)-C6 fungal-type domain-containing protein</fullName>
    </recommendedName>
</protein>
<feature type="region of interest" description="Disordered" evidence="2">
    <location>
        <begin position="45"/>
        <end position="64"/>
    </location>
</feature>
<feature type="region of interest" description="Disordered" evidence="2">
    <location>
        <begin position="143"/>
        <end position="165"/>
    </location>
</feature>
<dbReference type="SMART" id="SM00066">
    <property type="entry name" value="GAL4"/>
    <property type="match status" value="1"/>
</dbReference>
<dbReference type="PROSITE" id="PS50048">
    <property type="entry name" value="ZN2_CY6_FUNGAL_2"/>
    <property type="match status" value="1"/>
</dbReference>
<dbReference type="InterPro" id="IPR001138">
    <property type="entry name" value="Zn2Cys6_DnaBD"/>
</dbReference>